<evidence type="ECO:0000313" key="2">
    <source>
        <dbReference type="EMBL" id="NYB75874.1"/>
    </source>
</evidence>
<gene>
    <name evidence="2" type="ORF">HZF24_17125</name>
</gene>
<evidence type="ECO:0000256" key="1">
    <source>
        <dbReference type="SAM" id="MobiDB-lite"/>
    </source>
</evidence>
<dbReference type="Proteomes" id="UP000611629">
    <property type="component" value="Unassembled WGS sequence"/>
</dbReference>
<protein>
    <submittedName>
        <fullName evidence="2">FeoB-associated Cys-rich membrane protein</fullName>
    </submittedName>
</protein>
<comment type="caution">
    <text evidence="2">The sequence shown here is derived from an EMBL/GenBank/DDBJ whole genome shotgun (WGS) entry which is preliminary data.</text>
</comment>
<name>A0A974BMB7_SEDHY</name>
<dbReference type="Pfam" id="PF12669">
    <property type="entry name" value="FeoB_associated"/>
    <property type="match status" value="1"/>
</dbReference>
<sequence length="43" mass="4417">MSIIVVIIAGVVVFMKKQKKNGSGCHSGCSGCSKSEGCSTINK</sequence>
<evidence type="ECO:0000313" key="3">
    <source>
        <dbReference type="Proteomes" id="UP000611629"/>
    </source>
</evidence>
<organism evidence="2 3">
    <name type="scientific">Sedimentibacter hydroxybenzoicus DSM 7310</name>
    <dbReference type="NCBI Taxonomy" id="1123245"/>
    <lineage>
        <taxon>Bacteria</taxon>
        <taxon>Bacillati</taxon>
        <taxon>Bacillota</taxon>
        <taxon>Tissierellia</taxon>
        <taxon>Sedimentibacter</taxon>
    </lineage>
</organism>
<proteinExistence type="predicted"/>
<dbReference type="EMBL" id="JACBNQ010000031">
    <property type="protein sequence ID" value="NYB75874.1"/>
    <property type="molecule type" value="Genomic_DNA"/>
</dbReference>
<accession>A0A974BMB7</accession>
<dbReference type="AlphaFoldDB" id="A0A974BMB7"/>
<keyword evidence="3" id="KW-1185">Reference proteome</keyword>
<reference evidence="2" key="1">
    <citation type="submission" date="2020-07" db="EMBL/GenBank/DDBJ databases">
        <title>Genomic analysis of a strain of Sedimentibacter Hydroxybenzoicus DSM7310.</title>
        <authorList>
            <person name="Ma S."/>
        </authorList>
    </citation>
    <scope>NUCLEOTIDE SEQUENCE</scope>
    <source>
        <strain evidence="2">DSM 7310</strain>
    </source>
</reference>
<feature type="region of interest" description="Disordered" evidence="1">
    <location>
        <begin position="24"/>
        <end position="43"/>
    </location>
</feature>